<evidence type="ECO:0008006" key="3">
    <source>
        <dbReference type="Google" id="ProtNLM"/>
    </source>
</evidence>
<dbReference type="Proteomes" id="UP000462760">
    <property type="component" value="Unassembled WGS sequence"/>
</dbReference>
<evidence type="ECO:0000313" key="2">
    <source>
        <dbReference type="Proteomes" id="UP000462760"/>
    </source>
</evidence>
<comment type="caution">
    <text evidence="1">The sequence shown here is derived from an EMBL/GenBank/DDBJ whole genome shotgun (WGS) entry which is preliminary data.</text>
</comment>
<gene>
    <name evidence="1" type="ORF">FYJ27_11195</name>
</gene>
<sequence length="549" mass="64970">MIMIRLHTEHTAIEKQLNMYMSSLNTQPFLFIGSGFSKRYLNTPSWDELLEHLAFLVKPLEDSPKLAYMQYYNKAEVNAKNKESKNELFSLIASYIENDFKNTFYNKNEFRNNHFTKQEIETILEENINPFKFYLCKYFANTTNNKLLLKNEINALIENKIKIAGIITTNYDLLLEKIFTDFTVYKDQLELLGSMSYQFSELYKIHGCCSKVDSIVFTNEDYRKVAQTNKYLAAKLLTIFVEFPIIFIGYSLNDENIRNIFQDISRCLTAEHRKKIRNKLFFISKAKENEGEYIDIKTERFGSHDFSFINITLHDYSKLYKSFNKIIPKYRVDLARKLFKEVSEIIITNEKNNKIFATALQDPNIKGDELACYIGSYQKLGMMRKGYLGISMSELYRDIIFDDLLILDTQILLKEVFPKLKSNNARSFFPIYKYKFHKNDQNIQFLESKKIKFIKQDVREVYSSWMKKELERKPNLKHFTSISDIKKATKNNQQKNFTYIIYSIYNLELPEVSEYITEILENNDTNLSKIEGSTEFKKLIAVYDYMKNK</sequence>
<proteinExistence type="predicted"/>
<organism evidence="1 2">
    <name type="scientific">Anaerosalibacter bizertensis</name>
    <dbReference type="NCBI Taxonomy" id="932217"/>
    <lineage>
        <taxon>Bacteria</taxon>
        <taxon>Bacillati</taxon>
        <taxon>Bacillota</taxon>
        <taxon>Tissierellia</taxon>
        <taxon>Tissierellales</taxon>
        <taxon>Sporanaerobacteraceae</taxon>
        <taxon>Anaerosalibacter</taxon>
    </lineage>
</organism>
<reference evidence="1 2" key="1">
    <citation type="submission" date="2019-08" db="EMBL/GenBank/DDBJ databases">
        <title>In-depth cultivation of the pig gut microbiome towards novel bacterial diversity and tailored functional studies.</title>
        <authorList>
            <person name="Wylensek D."/>
            <person name="Hitch T.C.A."/>
            <person name="Clavel T."/>
        </authorList>
    </citation>
    <scope>NUCLEOTIDE SEQUENCE [LARGE SCALE GENOMIC DNA]</scope>
    <source>
        <strain evidence="1 2">Med78-601-WT-4W-RMD-3</strain>
    </source>
</reference>
<accession>A0A844FKA0</accession>
<evidence type="ECO:0000313" key="1">
    <source>
        <dbReference type="EMBL" id="MSS44265.1"/>
    </source>
</evidence>
<dbReference type="OrthoDB" id="5521101at2"/>
<dbReference type="AlphaFoldDB" id="A0A844FKA0"/>
<dbReference type="InterPro" id="IPR011202">
    <property type="entry name" value="UCP014677"/>
</dbReference>
<dbReference type="EMBL" id="VULR01000020">
    <property type="protein sequence ID" value="MSS44265.1"/>
    <property type="molecule type" value="Genomic_DNA"/>
</dbReference>
<dbReference type="PIRSF" id="PIRSF014677">
    <property type="entry name" value="UCP014677"/>
    <property type="match status" value="1"/>
</dbReference>
<protein>
    <recommendedName>
        <fullName evidence="3">SIR2-like domain-containing protein</fullName>
    </recommendedName>
</protein>
<name>A0A844FKA0_9FIRM</name>
<dbReference type="Pfam" id="PF13289">
    <property type="entry name" value="SIR2_2"/>
    <property type="match status" value="1"/>
</dbReference>